<dbReference type="GO" id="GO:0051787">
    <property type="term" value="F:misfolded protein binding"/>
    <property type="evidence" value="ECO:0007669"/>
    <property type="project" value="TreeGrafter"/>
</dbReference>
<dbReference type="Proteomes" id="UP000006546">
    <property type="component" value="Chromosome"/>
</dbReference>
<dbReference type="eggNOG" id="COG2214">
    <property type="taxonomic scope" value="Bacteria"/>
</dbReference>
<dbReference type="PRINTS" id="PR00625">
    <property type="entry name" value="JDOMAIN"/>
</dbReference>
<dbReference type="Pfam" id="PF00226">
    <property type="entry name" value="DnaJ"/>
    <property type="match status" value="1"/>
</dbReference>
<dbReference type="PROSITE" id="PS00636">
    <property type="entry name" value="DNAJ_1"/>
    <property type="match status" value="1"/>
</dbReference>
<dbReference type="PROSITE" id="PS50076">
    <property type="entry name" value="DNAJ_2"/>
    <property type="match status" value="1"/>
</dbReference>
<dbReference type="GO" id="GO:0051087">
    <property type="term" value="F:protein-folding chaperone binding"/>
    <property type="evidence" value="ECO:0007669"/>
    <property type="project" value="TreeGrafter"/>
</dbReference>
<dbReference type="PANTHER" id="PTHR44360">
    <property type="entry name" value="DNAJ HOMOLOG SUBFAMILY B MEMBER 9"/>
    <property type="match status" value="1"/>
</dbReference>
<dbReference type="Gene3D" id="1.10.287.110">
    <property type="entry name" value="DnaJ domain"/>
    <property type="match status" value="1"/>
</dbReference>
<keyword evidence="3" id="KW-0346">Stress response</keyword>
<evidence type="ECO:0000313" key="4">
    <source>
        <dbReference type="Proteomes" id="UP000006546"/>
    </source>
</evidence>
<accession>F4LQ37</accession>
<dbReference type="InterPro" id="IPR001623">
    <property type="entry name" value="DnaJ_domain"/>
</dbReference>
<dbReference type="STRING" id="906968.Trebr_1693"/>
<dbReference type="InterPro" id="IPR011990">
    <property type="entry name" value="TPR-like_helical_dom_sf"/>
</dbReference>
<evidence type="ECO:0000259" key="2">
    <source>
        <dbReference type="PROSITE" id="PS50076"/>
    </source>
</evidence>
<dbReference type="EMBL" id="CP002696">
    <property type="protein sequence ID" value="AEE17115.1"/>
    <property type="molecule type" value="Genomic_DNA"/>
</dbReference>
<evidence type="ECO:0000313" key="3">
    <source>
        <dbReference type="EMBL" id="AEE17115.1"/>
    </source>
</evidence>
<sequence>MEDFYKILGVLPSASASEIKRAYRKKAKELHPDTSRSSESVTEEFRRLVRAYEILSDAHQRSIFDSSFTHRRAANPFRSEHSFDYREWLSARPDEESRAKLILFDLLHLREDDAVAEFVRMSSEHADFSLAKWLTREDFMDFGFILCEELVMRAQYYDAAVLLIQIVEMEYRFSYFKHFFPEVVLLARSVLLNKLEGAVSDELALDAWERALELDLGSSDDAALLVKMAGAYIRMDDAYTARICLEEAVKLDRAVKIPSVLHSRFSVNDMEVRY</sequence>
<dbReference type="RefSeq" id="WP_013758820.1">
    <property type="nucleotide sequence ID" value="NC_015500.1"/>
</dbReference>
<dbReference type="HOGENOM" id="CLU_1000924_0_0_12"/>
<gene>
    <name evidence="3" type="ordered locus">Trebr_1693</name>
</gene>
<dbReference type="GO" id="GO:0036503">
    <property type="term" value="P:ERAD pathway"/>
    <property type="evidence" value="ECO:0007669"/>
    <property type="project" value="TreeGrafter"/>
</dbReference>
<dbReference type="InterPro" id="IPR018253">
    <property type="entry name" value="DnaJ_domain_CS"/>
</dbReference>
<organism evidence="3 4">
    <name type="scientific">Treponema brennaborense (strain DSM 12168 / CIP 105900 / DD5/3)</name>
    <dbReference type="NCBI Taxonomy" id="906968"/>
    <lineage>
        <taxon>Bacteria</taxon>
        <taxon>Pseudomonadati</taxon>
        <taxon>Spirochaetota</taxon>
        <taxon>Spirochaetia</taxon>
        <taxon>Spirochaetales</taxon>
        <taxon>Treponemataceae</taxon>
        <taxon>Treponema</taxon>
    </lineage>
</organism>
<dbReference type="InterPro" id="IPR036869">
    <property type="entry name" value="J_dom_sf"/>
</dbReference>
<dbReference type="KEGG" id="tbe:Trebr_1693"/>
<dbReference type="PANTHER" id="PTHR44360:SF1">
    <property type="entry name" value="DNAJ HOMOLOG SUBFAMILY B MEMBER 9"/>
    <property type="match status" value="1"/>
</dbReference>
<dbReference type="CDD" id="cd06257">
    <property type="entry name" value="DnaJ"/>
    <property type="match status" value="1"/>
</dbReference>
<dbReference type="AlphaFoldDB" id="F4LQ37"/>
<keyword evidence="4" id="KW-1185">Reference proteome</keyword>
<reference evidence="4" key="1">
    <citation type="submission" date="2011-04" db="EMBL/GenBank/DDBJ databases">
        <title>The complete genome of Treponema brennaborense DSM 12168.</title>
        <authorList>
            <person name="Lucas S."/>
            <person name="Han J."/>
            <person name="Lapidus A."/>
            <person name="Bruce D."/>
            <person name="Goodwin L."/>
            <person name="Pitluck S."/>
            <person name="Peters L."/>
            <person name="Kyrpides N."/>
            <person name="Mavromatis K."/>
            <person name="Ivanova N."/>
            <person name="Mikhailova N."/>
            <person name="Pagani I."/>
            <person name="Teshima H."/>
            <person name="Detter J.C."/>
            <person name="Tapia R."/>
            <person name="Han C."/>
            <person name="Land M."/>
            <person name="Hauser L."/>
            <person name="Markowitz V."/>
            <person name="Cheng J.-F."/>
            <person name="Hugenholtz P."/>
            <person name="Woyke T."/>
            <person name="Wu D."/>
            <person name="Gronow S."/>
            <person name="Wellnitz S."/>
            <person name="Brambilla E."/>
            <person name="Klenk H.-P."/>
            <person name="Eisen J.A."/>
        </authorList>
    </citation>
    <scope>NUCLEOTIDE SEQUENCE [LARGE SCALE GENOMIC DNA]</scope>
    <source>
        <strain evidence="4">DSM 12168 / CIP 105900 / DD5/3</strain>
    </source>
</reference>
<evidence type="ECO:0000256" key="1">
    <source>
        <dbReference type="ARBA" id="ARBA00023186"/>
    </source>
</evidence>
<dbReference type="InterPro" id="IPR051948">
    <property type="entry name" value="Hsp70_co-chaperone_J-domain"/>
</dbReference>
<name>F4LQ37_TREBD</name>
<protein>
    <submittedName>
        <fullName evidence="3">Heat shock protein DnaJ domain protein</fullName>
    </submittedName>
</protein>
<dbReference type="SMART" id="SM00271">
    <property type="entry name" value="DnaJ"/>
    <property type="match status" value="1"/>
</dbReference>
<dbReference type="Gene3D" id="1.25.40.10">
    <property type="entry name" value="Tetratricopeptide repeat domain"/>
    <property type="match status" value="1"/>
</dbReference>
<keyword evidence="1" id="KW-0143">Chaperone</keyword>
<proteinExistence type="predicted"/>
<dbReference type="OrthoDB" id="7822896at2"/>
<feature type="domain" description="J" evidence="2">
    <location>
        <begin position="3"/>
        <end position="68"/>
    </location>
</feature>
<dbReference type="SUPFAM" id="SSF46565">
    <property type="entry name" value="Chaperone J-domain"/>
    <property type="match status" value="1"/>
</dbReference>